<name>A0A1E3I3T8_9TREE</name>
<feature type="compositionally biased region" description="Basic and acidic residues" evidence="2">
    <location>
        <begin position="116"/>
        <end position="126"/>
    </location>
</feature>
<dbReference type="PANTHER" id="PTHR31809">
    <property type="entry name" value="BUD13 HOMOLOG"/>
    <property type="match status" value="1"/>
</dbReference>
<feature type="region of interest" description="Disordered" evidence="2">
    <location>
        <begin position="18"/>
        <end position="82"/>
    </location>
</feature>
<dbReference type="GO" id="GO:0070274">
    <property type="term" value="C:RES complex"/>
    <property type="evidence" value="ECO:0007669"/>
    <property type="project" value="TreeGrafter"/>
</dbReference>
<evidence type="ECO:0000313" key="3">
    <source>
        <dbReference type="EMBL" id="ODN83188.1"/>
    </source>
</evidence>
<dbReference type="GO" id="GO:0005684">
    <property type="term" value="C:U2-type spliceosomal complex"/>
    <property type="evidence" value="ECO:0007669"/>
    <property type="project" value="TreeGrafter"/>
</dbReference>
<accession>A0A1E3I3T8</accession>
<dbReference type="InterPro" id="IPR018609">
    <property type="entry name" value="Bud13"/>
</dbReference>
<dbReference type="GO" id="GO:0003723">
    <property type="term" value="F:RNA binding"/>
    <property type="evidence" value="ECO:0007669"/>
    <property type="project" value="TreeGrafter"/>
</dbReference>
<organism evidence="3 4">
    <name type="scientific">Cryptococcus amylolentus CBS 6039</name>
    <dbReference type="NCBI Taxonomy" id="1295533"/>
    <lineage>
        <taxon>Eukaryota</taxon>
        <taxon>Fungi</taxon>
        <taxon>Dikarya</taxon>
        <taxon>Basidiomycota</taxon>
        <taxon>Agaricomycotina</taxon>
        <taxon>Tremellomycetes</taxon>
        <taxon>Tremellales</taxon>
        <taxon>Cryptococcaceae</taxon>
        <taxon>Cryptococcus</taxon>
    </lineage>
</organism>
<dbReference type="GeneID" id="30152685"/>
<comment type="similarity">
    <text evidence="1">Belongs to the CWC26 family.</text>
</comment>
<dbReference type="Proteomes" id="UP000094065">
    <property type="component" value="Unassembled WGS sequence"/>
</dbReference>
<evidence type="ECO:0000256" key="2">
    <source>
        <dbReference type="SAM" id="MobiDB-lite"/>
    </source>
</evidence>
<feature type="region of interest" description="Disordered" evidence="2">
    <location>
        <begin position="94"/>
        <end position="287"/>
    </location>
</feature>
<dbReference type="InterPro" id="IPR051112">
    <property type="entry name" value="CWC26_splicing_factor"/>
</dbReference>
<dbReference type="GO" id="GO:0000398">
    <property type="term" value="P:mRNA splicing, via spliceosome"/>
    <property type="evidence" value="ECO:0007669"/>
    <property type="project" value="TreeGrafter"/>
</dbReference>
<keyword evidence="4" id="KW-1185">Reference proteome</keyword>
<dbReference type="EMBL" id="AWGJ01000002">
    <property type="protein sequence ID" value="ODN83188.1"/>
    <property type="molecule type" value="Genomic_DNA"/>
</dbReference>
<evidence type="ECO:0000313" key="4">
    <source>
        <dbReference type="Proteomes" id="UP000094065"/>
    </source>
</evidence>
<evidence type="ECO:0000256" key="1">
    <source>
        <dbReference type="ARBA" id="ARBA00011069"/>
    </source>
</evidence>
<dbReference type="RefSeq" id="XP_018997188.1">
    <property type="nucleotide sequence ID" value="XM_019134761.1"/>
</dbReference>
<feature type="compositionally biased region" description="Basic residues" evidence="2">
    <location>
        <begin position="263"/>
        <end position="274"/>
    </location>
</feature>
<dbReference type="STRING" id="1295533.A0A1E3I3T8"/>
<feature type="compositionally biased region" description="Basic and acidic residues" evidence="2">
    <location>
        <begin position="146"/>
        <end position="156"/>
    </location>
</feature>
<dbReference type="OrthoDB" id="6022at2759"/>
<dbReference type="PANTHER" id="PTHR31809:SF0">
    <property type="entry name" value="BUD13 HOMOLOG"/>
    <property type="match status" value="1"/>
</dbReference>
<feature type="compositionally biased region" description="Basic and acidic residues" evidence="2">
    <location>
        <begin position="188"/>
        <end position="255"/>
    </location>
</feature>
<proteinExistence type="inferred from homology"/>
<dbReference type="AlphaFoldDB" id="A0A1E3I3T8"/>
<gene>
    <name evidence="3" type="ORF">L202_01376</name>
</gene>
<reference evidence="3 4" key="1">
    <citation type="submission" date="2016-06" db="EMBL/GenBank/DDBJ databases">
        <title>Evolution of pathogenesis and genome organization in the Tremellales.</title>
        <authorList>
            <person name="Cuomo C."/>
            <person name="Litvintseva A."/>
            <person name="Heitman J."/>
            <person name="Chen Y."/>
            <person name="Sun S."/>
            <person name="Springer D."/>
            <person name="Dromer F."/>
            <person name="Young S."/>
            <person name="Zeng Q."/>
            <person name="Chapman S."/>
            <person name="Gujja S."/>
            <person name="Saif S."/>
            <person name="Birren B."/>
        </authorList>
    </citation>
    <scope>NUCLEOTIDE SEQUENCE [LARGE SCALE GENOMIC DNA]</scope>
    <source>
        <strain evidence="3 4">CBS 6039</strain>
    </source>
</reference>
<feature type="compositionally biased region" description="Acidic residues" evidence="2">
    <location>
        <begin position="63"/>
        <end position="79"/>
    </location>
</feature>
<protein>
    <submittedName>
        <fullName evidence="3">Pre-mRNA-splicing factor CWC26</fullName>
    </submittedName>
</protein>
<comment type="caution">
    <text evidence="3">The sequence shown here is derived from an EMBL/GenBank/DDBJ whole genome shotgun (WGS) entry which is preliminary data.</text>
</comment>
<dbReference type="Pfam" id="PF09736">
    <property type="entry name" value="Bud13"/>
    <property type="match status" value="1"/>
</dbReference>
<sequence>MSDLKAYLAANYMSGPKADAILARSSDPNLKKKKKKKPKNEDYIGGSGTKGEEPSAGGILLKDEDESWIGQNEEDEDVDGPVIGKDLATFKKSKNSWATVADKSALPLPEAGPSHSAEDEQVKEEPEAPPVQMTKRRGGLRTYAQLKEDTEREKAAQRSASPVGDDDRPDPTATVYRDASGRVIDMQQLKEEEKRAEEEERRKEAEKKEWTKGLQQRREREERARLEREMADADVGRTKDDVRMNNDMKAEERWNDPAAAFLTKKKKKGPRRPKYQGPWAPNRFGIPPGFRWDGVDRSNGFEKKFFQAQNTRARNEYEHNQWSVEDM</sequence>